<name>A0AAF3E9G5_9BILA</name>
<feature type="compositionally biased region" description="Pro residues" evidence="1">
    <location>
        <begin position="174"/>
        <end position="190"/>
    </location>
</feature>
<accession>A0AAF3E9G5</accession>
<feature type="compositionally biased region" description="Pro residues" evidence="1">
    <location>
        <begin position="314"/>
        <end position="328"/>
    </location>
</feature>
<evidence type="ECO:0000256" key="1">
    <source>
        <dbReference type="SAM" id="MobiDB-lite"/>
    </source>
</evidence>
<feature type="region of interest" description="Disordered" evidence="1">
    <location>
        <begin position="258"/>
        <end position="282"/>
    </location>
</feature>
<feature type="region of interest" description="Disordered" evidence="1">
    <location>
        <begin position="301"/>
        <end position="365"/>
    </location>
</feature>
<reference evidence="4" key="1">
    <citation type="submission" date="2024-02" db="UniProtKB">
        <authorList>
            <consortium name="WormBaseParasite"/>
        </authorList>
    </citation>
    <scope>IDENTIFICATION</scope>
</reference>
<dbReference type="WBParaSite" id="MBELARI_LOCUS10545">
    <property type="protein sequence ID" value="MBELARI_LOCUS10545"/>
    <property type="gene ID" value="MBELARI_LOCUS10545"/>
</dbReference>
<keyword evidence="2" id="KW-0732">Signal</keyword>
<evidence type="ECO:0000256" key="2">
    <source>
        <dbReference type="SAM" id="SignalP"/>
    </source>
</evidence>
<feature type="compositionally biased region" description="Low complexity" evidence="1">
    <location>
        <begin position="199"/>
        <end position="219"/>
    </location>
</feature>
<feature type="signal peptide" evidence="2">
    <location>
        <begin position="1"/>
        <end position="19"/>
    </location>
</feature>
<feature type="compositionally biased region" description="Pro residues" evidence="1">
    <location>
        <begin position="348"/>
        <end position="365"/>
    </location>
</feature>
<proteinExistence type="predicted"/>
<dbReference type="AlphaFoldDB" id="A0AAF3E9G5"/>
<evidence type="ECO:0008006" key="5">
    <source>
        <dbReference type="Google" id="ProtNLM"/>
    </source>
</evidence>
<dbReference type="GO" id="GO:0008061">
    <property type="term" value="F:chitin binding"/>
    <property type="evidence" value="ECO:0007669"/>
    <property type="project" value="InterPro"/>
</dbReference>
<sequence length="937" mass="105142">MRHGPWVHLIPVLIYTALGDVIFTREICSPETFGGLQPIQGNPHKYRQCSGSGVVWIVPCQPGTLFDPVDRVCRIDTPGRGIPFQGKKYRPKPNSAIGGTQRPATETTDAEEFLFTTRKPRPIKGNRIKGGQRIRTTTRAPATPNLRPRQRTTISPRHQTISIAEYSTIRPKPAFTPPQPRIRSTTPPPLLATQKSMSTTRRPWTTGTRRPWTTGTRRPWTTETRRPVFSQTTTIDYKTAEEIEMSIDISDEAIPTVGYRKTTTGSPPAIRNSIEEDYPEDEDEATTTEISIITTPTSLWVQPSTEHPSTVFKPLPPSVHPRLPPETPIRPLSQGKLGPLNSRVTSPRQPPPFAPPGPRPAPIPVPRTVVIEKPRTTTSVENLNSLEVISGEVIPTTTQFPTLLTYPPYIYEKGQQRIGDIKAGELDEKSIETTRGLSITDRQFLKELMEMVRSQKTAEEAAQRIEKERQRQIFEKMALGRPIIVPPRNSAETANPQTYGWTHLPEDEEIEAATPAGHIQITKSVEEPYTKVHPYPDNVPAPLRPIYPGFSTPDIIRFTTQPPIDIIRFTPSPINIDNNGKEEKWVTSSLSWKPPPDFEKETETATTLTLLTGCVIGTSCPLLGDSELLCEHPSRPSLYLQCVPTSFQGGIWTERACPDTLVFIGDRCDKPDIRESLLAAGQPVIAISEPPLHSGTPIPTQQPPPITTTQPSIVLTTMNVPYIENNEMGKGDYLQWQRIGVPTVRQPPPKQPQIPKLPLSTLIKENSFGNRENEMIDYSQVFPLFPMVQPSFLSPRNLNALQLRRRPTYYYGGRQPALLRPIYDAPYQHGNSTINDQKTKENEKTVKEDFIVDKVVKPALRKIAFDTSKGLVDMLMVKPVHQMDTFLAKRIEEMKSREMNGTETQGSTCLKGEFDSVGSTFRFVWSVFLMIQDQKPL</sequence>
<organism evidence="3 4">
    <name type="scientific">Mesorhabditis belari</name>
    <dbReference type="NCBI Taxonomy" id="2138241"/>
    <lineage>
        <taxon>Eukaryota</taxon>
        <taxon>Metazoa</taxon>
        <taxon>Ecdysozoa</taxon>
        <taxon>Nematoda</taxon>
        <taxon>Chromadorea</taxon>
        <taxon>Rhabditida</taxon>
        <taxon>Rhabditina</taxon>
        <taxon>Rhabditomorpha</taxon>
        <taxon>Rhabditoidea</taxon>
        <taxon>Rhabditidae</taxon>
        <taxon>Mesorhabditinae</taxon>
        <taxon>Mesorhabditis</taxon>
    </lineage>
</organism>
<keyword evidence="3" id="KW-1185">Reference proteome</keyword>
<feature type="chain" id="PRO_5042139383" description="Chitin-binding type-2 domain-containing protein" evidence="2">
    <location>
        <begin position="20"/>
        <end position="937"/>
    </location>
</feature>
<feature type="region of interest" description="Disordered" evidence="1">
    <location>
        <begin position="84"/>
        <end position="108"/>
    </location>
</feature>
<evidence type="ECO:0000313" key="3">
    <source>
        <dbReference type="Proteomes" id="UP000887575"/>
    </source>
</evidence>
<protein>
    <recommendedName>
        <fullName evidence="5">Chitin-binding type-2 domain-containing protein</fullName>
    </recommendedName>
</protein>
<dbReference type="Pfam" id="PF17380">
    <property type="entry name" value="DUF5401"/>
    <property type="match status" value="2"/>
</dbReference>
<feature type="region of interest" description="Disordered" evidence="1">
    <location>
        <begin position="170"/>
        <end position="219"/>
    </location>
</feature>
<dbReference type="SUPFAM" id="SSF57625">
    <property type="entry name" value="Invertebrate chitin-binding proteins"/>
    <property type="match status" value="1"/>
</dbReference>
<dbReference type="InterPro" id="IPR036508">
    <property type="entry name" value="Chitin-bd_dom_sf"/>
</dbReference>
<evidence type="ECO:0000313" key="4">
    <source>
        <dbReference type="WBParaSite" id="MBELARI_LOCUS10545"/>
    </source>
</evidence>
<dbReference type="Proteomes" id="UP000887575">
    <property type="component" value="Unassembled WGS sequence"/>
</dbReference>